<sequence>MGAVCKYKLISPATNGEIEDLLHEKSPDDGLRRVQALLTDWLRLENLVVLTAAGTSLSAGGRLMARNPENNLECKVLDAVEQCSLAEDTMAIIHHRKSLWPKDKEQGPSGFEEWLSYLFNAAELSAPERSPIRATNWKGIENSDAAPDLRKF</sequence>
<organism evidence="1 2">
    <name type="scientific">Candidatus Kirkpatrickella diaphorinae</name>
    <dbReference type="NCBI Taxonomy" id="2984322"/>
    <lineage>
        <taxon>Bacteria</taxon>
        <taxon>Pseudomonadati</taxon>
        <taxon>Pseudomonadota</taxon>
        <taxon>Alphaproteobacteria</taxon>
        <taxon>Acetobacterales</taxon>
        <taxon>Acetobacteraceae</taxon>
        <taxon>Candidatus Kirkpatrickella</taxon>
    </lineage>
</organism>
<gene>
    <name evidence="1" type="ORF">N5W20_04355</name>
</gene>
<evidence type="ECO:0000313" key="1">
    <source>
        <dbReference type="EMBL" id="UYH52091.1"/>
    </source>
</evidence>
<protein>
    <submittedName>
        <fullName evidence="1">Uncharacterized protein</fullName>
    </submittedName>
</protein>
<reference evidence="1" key="1">
    <citation type="submission" date="2022-10" db="EMBL/GenBank/DDBJ databases">
        <title>Candidatus Kirkpatrella diaphorinas gen. nov., sp. nov., an uncultured endosymbiont identified in a population of Diaphorina citri from Hawaii.</title>
        <authorList>
            <person name="Henry E.M."/>
            <person name="Carlson C.R."/>
            <person name="Kuo Y.-W."/>
        </authorList>
    </citation>
    <scope>NUCLEOTIDE SEQUENCE</scope>
    <source>
        <strain evidence="1">CADCRV1</strain>
    </source>
</reference>
<name>A0ABY6GKN1_9PROT</name>
<evidence type="ECO:0000313" key="2">
    <source>
        <dbReference type="Proteomes" id="UP001163831"/>
    </source>
</evidence>
<dbReference type="Proteomes" id="UP001163831">
    <property type="component" value="Chromosome"/>
</dbReference>
<proteinExistence type="predicted"/>
<keyword evidence="2" id="KW-1185">Reference proteome</keyword>
<accession>A0ABY6GKN1</accession>
<dbReference type="RefSeq" id="WP_319807686.1">
    <property type="nucleotide sequence ID" value="NZ_CP107052.1"/>
</dbReference>
<dbReference type="EMBL" id="CP107052">
    <property type="protein sequence ID" value="UYH52091.1"/>
    <property type="molecule type" value="Genomic_DNA"/>
</dbReference>